<dbReference type="PANTHER" id="PTHR43586:SF4">
    <property type="entry name" value="ISOPENICILLIN N EPIMERASE"/>
    <property type="match status" value="1"/>
</dbReference>
<evidence type="ECO:0000256" key="3">
    <source>
        <dbReference type="ARBA" id="ARBA00012239"/>
    </source>
</evidence>
<dbReference type="SUPFAM" id="SSF53383">
    <property type="entry name" value="PLP-dependent transferases"/>
    <property type="match status" value="1"/>
</dbReference>
<dbReference type="InterPro" id="IPR010970">
    <property type="entry name" value="Cys_dSase_SufS"/>
</dbReference>
<evidence type="ECO:0000256" key="6">
    <source>
        <dbReference type="ARBA" id="ARBA00050776"/>
    </source>
</evidence>
<comment type="caution">
    <text evidence="9">The sequence shown here is derived from an EMBL/GenBank/DDBJ whole genome shotgun (WGS) entry which is preliminary data.</text>
</comment>
<dbReference type="InterPro" id="IPR015424">
    <property type="entry name" value="PyrdxlP-dep_Trfase"/>
</dbReference>
<evidence type="ECO:0000256" key="4">
    <source>
        <dbReference type="ARBA" id="ARBA00022679"/>
    </source>
</evidence>
<proteinExistence type="inferred from homology"/>
<dbReference type="Proteomes" id="UP001144372">
    <property type="component" value="Unassembled WGS sequence"/>
</dbReference>
<comment type="catalytic activity">
    <reaction evidence="6">
        <text>(sulfur carrier)-H + L-cysteine = (sulfur carrier)-SH + L-alanine</text>
        <dbReference type="Rhea" id="RHEA:43892"/>
        <dbReference type="Rhea" id="RHEA-COMP:14737"/>
        <dbReference type="Rhea" id="RHEA-COMP:14739"/>
        <dbReference type="ChEBI" id="CHEBI:29917"/>
        <dbReference type="ChEBI" id="CHEBI:35235"/>
        <dbReference type="ChEBI" id="CHEBI:57972"/>
        <dbReference type="ChEBI" id="CHEBI:64428"/>
        <dbReference type="EC" id="2.8.1.7"/>
    </reaction>
</comment>
<evidence type="ECO:0000256" key="7">
    <source>
        <dbReference type="RuleBase" id="RU004504"/>
    </source>
</evidence>
<comment type="cofactor">
    <cofactor evidence="1 7">
        <name>pyridoxal 5'-phosphate</name>
        <dbReference type="ChEBI" id="CHEBI:597326"/>
    </cofactor>
</comment>
<dbReference type="InterPro" id="IPR010969">
    <property type="entry name" value="Cys_dSase-rel_unknwn_funct"/>
</dbReference>
<name>A0A9W6FS97_9BACT</name>
<dbReference type="Pfam" id="PF00266">
    <property type="entry name" value="Aminotran_5"/>
    <property type="match status" value="1"/>
</dbReference>
<keyword evidence="4" id="KW-0808">Transferase</keyword>
<sequence>MTLYLDNAATTYPKPPQVYEAVQYAMREVGASPGRGAYRMARDASELMASAREKAARLLGIPHSDQVLFTRNATESINLVLKGWLRPGDRVLISAMEHNAVVRPLERLKGMGVQADIIPCSSKGRLDLEAFGKLLALLPRLVVLTHASNVNGALQPVSQVAAMCHDLGVPLLLDAAQSAGVQPIRAGDWKLGMLACSGHKGLLGPPGVGILYIRPDLDVAPLMEGGTGSRSEDFLQPEYCPDRYESGTPNLPGIAGLAAGMDFILDTGMDTIREHELALAAFLENELEHMAGVKVYSPEERGTGSVSFTVEGLNPADVGYLLDEAYDIAVRTGLHCAPLAHRTLGSFPEGTVRVSPGYSTVMEDMHYFLQSLWSLLNRRR</sequence>
<dbReference type="GO" id="GO:0031071">
    <property type="term" value="F:cysteine desulfurase activity"/>
    <property type="evidence" value="ECO:0007669"/>
    <property type="project" value="UniProtKB-EC"/>
</dbReference>
<evidence type="ECO:0000256" key="2">
    <source>
        <dbReference type="ARBA" id="ARBA00010447"/>
    </source>
</evidence>
<dbReference type="AlphaFoldDB" id="A0A9W6FS97"/>
<dbReference type="PROSITE" id="PS00595">
    <property type="entry name" value="AA_TRANSFER_CLASS_5"/>
    <property type="match status" value="1"/>
</dbReference>
<dbReference type="GO" id="GO:0030170">
    <property type="term" value="F:pyridoxal phosphate binding"/>
    <property type="evidence" value="ECO:0007669"/>
    <property type="project" value="InterPro"/>
</dbReference>
<dbReference type="EMBL" id="BSDR01000001">
    <property type="protein sequence ID" value="GLI33828.1"/>
    <property type="molecule type" value="Genomic_DNA"/>
</dbReference>
<dbReference type="InterPro" id="IPR000192">
    <property type="entry name" value="Aminotrans_V_dom"/>
</dbReference>
<dbReference type="GO" id="GO:0006534">
    <property type="term" value="P:cysteine metabolic process"/>
    <property type="evidence" value="ECO:0007669"/>
    <property type="project" value="InterPro"/>
</dbReference>
<dbReference type="InterPro" id="IPR015422">
    <property type="entry name" value="PyrdxlP-dep_Trfase_small"/>
</dbReference>
<dbReference type="PANTHER" id="PTHR43586">
    <property type="entry name" value="CYSTEINE DESULFURASE"/>
    <property type="match status" value="1"/>
</dbReference>
<feature type="domain" description="Aminotransferase class V" evidence="8">
    <location>
        <begin position="4"/>
        <end position="367"/>
    </location>
</feature>
<evidence type="ECO:0000256" key="1">
    <source>
        <dbReference type="ARBA" id="ARBA00001933"/>
    </source>
</evidence>
<organism evidence="9 10">
    <name type="scientific">Desulforhabdus amnigena</name>
    <dbReference type="NCBI Taxonomy" id="40218"/>
    <lineage>
        <taxon>Bacteria</taxon>
        <taxon>Pseudomonadati</taxon>
        <taxon>Thermodesulfobacteriota</taxon>
        <taxon>Syntrophobacteria</taxon>
        <taxon>Syntrophobacterales</taxon>
        <taxon>Syntrophobacteraceae</taxon>
        <taxon>Desulforhabdus</taxon>
    </lineage>
</organism>
<dbReference type="InterPro" id="IPR020578">
    <property type="entry name" value="Aminotrans_V_PyrdxlP_BS"/>
</dbReference>
<accession>A0A9W6FS97</accession>
<dbReference type="CDD" id="cd06453">
    <property type="entry name" value="SufS_like"/>
    <property type="match status" value="1"/>
</dbReference>
<evidence type="ECO:0000313" key="9">
    <source>
        <dbReference type="EMBL" id="GLI33828.1"/>
    </source>
</evidence>
<protein>
    <recommendedName>
        <fullName evidence="3">cysteine desulfurase</fullName>
        <ecNumber evidence="3">2.8.1.7</ecNumber>
    </recommendedName>
</protein>
<evidence type="ECO:0000313" key="10">
    <source>
        <dbReference type="Proteomes" id="UP001144372"/>
    </source>
</evidence>
<reference evidence="9" key="1">
    <citation type="submission" date="2022-12" db="EMBL/GenBank/DDBJ databases">
        <title>Reference genome sequencing for broad-spectrum identification of bacterial and archaeal isolates by mass spectrometry.</title>
        <authorList>
            <person name="Sekiguchi Y."/>
            <person name="Tourlousse D.M."/>
        </authorList>
    </citation>
    <scope>NUCLEOTIDE SEQUENCE</scope>
    <source>
        <strain evidence="9">ASRB1</strain>
    </source>
</reference>
<comment type="similarity">
    <text evidence="2">Belongs to the class-V pyridoxal-phosphate-dependent aminotransferase family. Csd subfamily.</text>
</comment>
<dbReference type="InterPro" id="IPR015421">
    <property type="entry name" value="PyrdxlP-dep_Trfase_major"/>
</dbReference>
<dbReference type="PIRSF" id="PIRSF005572">
    <property type="entry name" value="NifS"/>
    <property type="match status" value="1"/>
</dbReference>
<dbReference type="InterPro" id="IPR016454">
    <property type="entry name" value="Cysteine_dSase"/>
</dbReference>
<gene>
    <name evidence="9" type="ORF">DAMNIGENAA_12610</name>
</gene>
<evidence type="ECO:0000256" key="5">
    <source>
        <dbReference type="ARBA" id="ARBA00022898"/>
    </source>
</evidence>
<dbReference type="RefSeq" id="WP_281793050.1">
    <property type="nucleotide sequence ID" value="NZ_BSDR01000001.1"/>
</dbReference>
<dbReference type="NCBIfam" id="TIGR01977">
    <property type="entry name" value="am_tr_V_EF2568"/>
    <property type="match status" value="1"/>
</dbReference>
<dbReference type="EC" id="2.8.1.7" evidence="3"/>
<dbReference type="Gene3D" id="3.90.1150.10">
    <property type="entry name" value="Aspartate Aminotransferase, domain 1"/>
    <property type="match status" value="1"/>
</dbReference>
<dbReference type="Gene3D" id="3.40.640.10">
    <property type="entry name" value="Type I PLP-dependent aspartate aminotransferase-like (Major domain)"/>
    <property type="match status" value="1"/>
</dbReference>
<keyword evidence="5" id="KW-0663">Pyridoxal phosphate</keyword>
<keyword evidence="10" id="KW-1185">Reference proteome</keyword>
<evidence type="ECO:0000259" key="8">
    <source>
        <dbReference type="Pfam" id="PF00266"/>
    </source>
</evidence>